<comment type="caution">
    <text evidence="1">The sequence shown here is derived from an EMBL/GenBank/DDBJ whole genome shotgun (WGS) entry which is preliminary data.</text>
</comment>
<dbReference type="AlphaFoldDB" id="A0A3M7QAI4"/>
<gene>
    <name evidence="1" type="ORF">BpHYR1_002175</name>
</gene>
<name>A0A3M7QAI4_BRAPC</name>
<evidence type="ECO:0000313" key="2">
    <source>
        <dbReference type="Proteomes" id="UP000276133"/>
    </source>
</evidence>
<evidence type="ECO:0000313" key="1">
    <source>
        <dbReference type="EMBL" id="RNA07955.1"/>
    </source>
</evidence>
<sequence>MSNYGKNSSSQHHDGNIELSLDNPIPGNRFIHLESHFRTAQRVEYQYVFFSGRIGAIVAGSSLEHFEFIGNVLIAVKGGSDFTAYGQQLDHIAKIDHKYPQKYEKKLIFIY</sequence>
<dbReference type="Proteomes" id="UP000276133">
    <property type="component" value="Unassembled WGS sequence"/>
</dbReference>
<keyword evidence="2" id="KW-1185">Reference proteome</keyword>
<protein>
    <submittedName>
        <fullName evidence="1">Uncharacterized protein</fullName>
    </submittedName>
</protein>
<proteinExistence type="predicted"/>
<organism evidence="1 2">
    <name type="scientific">Brachionus plicatilis</name>
    <name type="common">Marine rotifer</name>
    <name type="synonym">Brachionus muelleri</name>
    <dbReference type="NCBI Taxonomy" id="10195"/>
    <lineage>
        <taxon>Eukaryota</taxon>
        <taxon>Metazoa</taxon>
        <taxon>Spiralia</taxon>
        <taxon>Gnathifera</taxon>
        <taxon>Rotifera</taxon>
        <taxon>Eurotatoria</taxon>
        <taxon>Monogononta</taxon>
        <taxon>Pseudotrocha</taxon>
        <taxon>Ploima</taxon>
        <taxon>Brachionidae</taxon>
        <taxon>Brachionus</taxon>
    </lineage>
</organism>
<reference evidence="1 2" key="1">
    <citation type="journal article" date="2018" name="Sci. Rep.">
        <title>Genomic signatures of local adaptation to the degree of environmental predictability in rotifers.</title>
        <authorList>
            <person name="Franch-Gras L."/>
            <person name="Hahn C."/>
            <person name="Garcia-Roger E.M."/>
            <person name="Carmona M.J."/>
            <person name="Serra M."/>
            <person name="Gomez A."/>
        </authorList>
    </citation>
    <scope>NUCLEOTIDE SEQUENCE [LARGE SCALE GENOMIC DNA]</scope>
    <source>
        <strain evidence="1">HYR1</strain>
    </source>
</reference>
<dbReference type="EMBL" id="REGN01006892">
    <property type="protein sequence ID" value="RNA07955.1"/>
    <property type="molecule type" value="Genomic_DNA"/>
</dbReference>
<accession>A0A3M7QAI4</accession>